<evidence type="ECO:0000256" key="2">
    <source>
        <dbReference type="SAM" id="SignalP"/>
    </source>
</evidence>
<dbReference type="Proteomes" id="UP000178774">
    <property type="component" value="Unassembled WGS sequence"/>
</dbReference>
<keyword evidence="2" id="KW-0732">Signal</keyword>
<feature type="region of interest" description="Disordered" evidence="1">
    <location>
        <begin position="394"/>
        <end position="511"/>
    </location>
</feature>
<dbReference type="EMBL" id="MHOP01000020">
    <property type="protein sequence ID" value="OGZ65589.1"/>
    <property type="molecule type" value="Genomic_DNA"/>
</dbReference>
<proteinExistence type="predicted"/>
<dbReference type="AlphaFoldDB" id="A0A1G2HT61"/>
<organism evidence="3 4">
    <name type="scientific">Candidatus Staskawiczbacteria bacterium RIFCSPHIGHO2_01_FULL_41_41</name>
    <dbReference type="NCBI Taxonomy" id="1802203"/>
    <lineage>
        <taxon>Bacteria</taxon>
        <taxon>Candidatus Staskawicziibacteriota</taxon>
    </lineage>
</organism>
<accession>A0A1G2HT61</accession>
<gene>
    <name evidence="3" type="ORF">A2822_03590</name>
</gene>
<reference evidence="3 4" key="1">
    <citation type="journal article" date="2016" name="Nat. Commun.">
        <title>Thousands of microbial genomes shed light on interconnected biogeochemical processes in an aquifer system.</title>
        <authorList>
            <person name="Anantharaman K."/>
            <person name="Brown C.T."/>
            <person name="Hug L.A."/>
            <person name="Sharon I."/>
            <person name="Castelle C.J."/>
            <person name="Probst A.J."/>
            <person name="Thomas B.C."/>
            <person name="Singh A."/>
            <person name="Wilkins M.J."/>
            <person name="Karaoz U."/>
            <person name="Brodie E.L."/>
            <person name="Williams K.H."/>
            <person name="Hubbard S.S."/>
            <person name="Banfield J.F."/>
        </authorList>
    </citation>
    <scope>NUCLEOTIDE SEQUENCE [LARGE SCALE GENOMIC DNA]</scope>
</reference>
<evidence type="ECO:0000313" key="4">
    <source>
        <dbReference type="Proteomes" id="UP000178774"/>
    </source>
</evidence>
<feature type="chain" id="PRO_5009583169" evidence="2">
    <location>
        <begin position="28"/>
        <end position="532"/>
    </location>
</feature>
<evidence type="ECO:0000256" key="1">
    <source>
        <dbReference type="SAM" id="MobiDB-lite"/>
    </source>
</evidence>
<sequence>MKTKFLIFVAILAVSLTSVITYQTIQALVLEDVQYPVEELGSCQSEADCKKYCANPDNADRCLDFAVREGLMSSQEVDIARKFLKGEIEGPGGCTDKATCQDYCNDINRADECIAFAEENNLLPPSELQEFKKVQAAIKRGVKPPACKNKEECEVYCEEPDHMEECVNFGVEAGFLSGKEKEDAQKMLQAIKRGVKPPACRGRAQCEEFCSEPENMEQCMAFALEAGFMSEGERENAQKMVEALKRGVKPLPCKGKETCEAYCSAEEHLEECFTFAQAAGFMTAQEAQMARKTGGKGPGNCKGKEECEGFCQDPANQETCMNFAKEHGLISKEDARMMEEGGREFSRGMEQASPEVLSCLEGKVGSEMAEKIKQGAQPTREIGEVLKECFSQMQGQQMRGQEGEGSRPMPPEGFGGCNSPEECEKFMMPGQEIRPEMMGQPDPEQMRSFEQMAPEEYKQQYGDQYRQQMEEQQRQQYEQQPTQEQQLQLGEPYQEPARQEETKESQPTGFKFGSGQLLGALVYTFFDLLFGK</sequence>
<name>A0A1G2HT61_9BACT</name>
<feature type="compositionally biased region" description="Low complexity" evidence="1">
    <location>
        <begin position="474"/>
        <end position="492"/>
    </location>
</feature>
<protein>
    <submittedName>
        <fullName evidence="3">Uncharacterized protein</fullName>
    </submittedName>
</protein>
<comment type="caution">
    <text evidence="3">The sequence shown here is derived from an EMBL/GenBank/DDBJ whole genome shotgun (WGS) entry which is preliminary data.</text>
</comment>
<evidence type="ECO:0000313" key="3">
    <source>
        <dbReference type="EMBL" id="OGZ65589.1"/>
    </source>
</evidence>
<feature type="signal peptide" evidence="2">
    <location>
        <begin position="1"/>
        <end position="27"/>
    </location>
</feature>